<feature type="region of interest" description="Disordered" evidence="1">
    <location>
        <begin position="746"/>
        <end position="765"/>
    </location>
</feature>
<evidence type="ECO:0000256" key="1">
    <source>
        <dbReference type="SAM" id="MobiDB-lite"/>
    </source>
</evidence>
<accession>A0A6L2MDL9</accession>
<dbReference type="Pfam" id="PF07727">
    <property type="entry name" value="RVT_2"/>
    <property type="match status" value="1"/>
</dbReference>
<reference evidence="3" key="1">
    <citation type="journal article" date="2019" name="Sci. Rep.">
        <title>Draft genome of Tanacetum cinerariifolium, the natural source of mosquito coil.</title>
        <authorList>
            <person name="Yamashiro T."/>
            <person name="Shiraishi A."/>
            <person name="Satake H."/>
            <person name="Nakayama K."/>
        </authorList>
    </citation>
    <scope>NUCLEOTIDE SEQUENCE</scope>
</reference>
<dbReference type="AlphaFoldDB" id="A0A6L2MDL9"/>
<dbReference type="EMBL" id="BKCJ010006406">
    <property type="protein sequence ID" value="GEU71978.1"/>
    <property type="molecule type" value="Genomic_DNA"/>
</dbReference>
<dbReference type="InterPro" id="IPR013103">
    <property type="entry name" value="RVT_2"/>
</dbReference>
<evidence type="ECO:0000313" key="3">
    <source>
        <dbReference type="EMBL" id="GEU71978.1"/>
    </source>
</evidence>
<name>A0A6L2MDL9_TANCI</name>
<sequence>MVQPEGFVDLKHPNKVRNLQCCIYGSRSWNKRFNEEIKKISFTQIPDEPCVYLKASGSNVVFLVLYVDDILLMGNSVTMMQEVKSWLCKCFSMKDLRELAYILRVKIIHDRSKRLIALSQSAYLEKILKKFRMENSKKGYTPMMKNPNYRKSQGAKTPTEQNPGEINWTAVKNILKYLRNTKDMVLMYGEKPEDELKSAKQSTNAMSSIEAEYIVVAKASMEAVWMRNLKGLWRYPLRSSFNILVILGYLDNNFQHNLPPPQSTFESIKQLANQPPPVLDVIDMEPPLPLYLRPLTQPMWSLPNSFVVTVRHRRGQNSILQLRVDVFQQETGEKHPSMLYQAFGFPKKLEQPILLGGREGEDWYPSLRCSRSSSFDCHCESGNRNGGPGRGNRFFWVPSTIESSPLDFANENPSQQLTEGNGIEDQGQEAVAPKVPPLENVMTTGVAPEAGQAERIAATGPRSTIGGKSLAAMRLGMGSTCPVPTSRDTPVDVSDLDPLSFADPSSNGAAVARDLESKNTSFTSMVRSPESIYRSKWGVTNGCLFDAPEACQDPQVSTLQAQVTGEEKLKAAFKEFKQYEDNRVEKRCAEMDACLDALSIDFDEELYRHMLTAIAGSKWVIEHGFCLVVIKCGESIELRQVFADVVSAGIAKGMSEGLKYGIPVYPEVRDPIDPWACKDEILLADAIAANVSRAEKKKKCRVVCRTHGVGFAHHVRSDGVLVSVPTVSPQGLAILLTDAATQTETSVDRASPRLLRSSSLPAMHN</sequence>
<feature type="region of interest" description="Disordered" evidence="1">
    <location>
        <begin position="142"/>
        <end position="162"/>
    </location>
</feature>
<feature type="compositionally biased region" description="Polar residues" evidence="1">
    <location>
        <begin position="149"/>
        <end position="162"/>
    </location>
</feature>
<gene>
    <name evidence="3" type="ORF">Tci_043956</name>
</gene>
<feature type="compositionally biased region" description="Low complexity" evidence="1">
    <location>
        <begin position="752"/>
        <end position="765"/>
    </location>
</feature>
<organism evidence="3">
    <name type="scientific">Tanacetum cinerariifolium</name>
    <name type="common">Dalmatian daisy</name>
    <name type="synonym">Chrysanthemum cinerariifolium</name>
    <dbReference type="NCBI Taxonomy" id="118510"/>
    <lineage>
        <taxon>Eukaryota</taxon>
        <taxon>Viridiplantae</taxon>
        <taxon>Streptophyta</taxon>
        <taxon>Embryophyta</taxon>
        <taxon>Tracheophyta</taxon>
        <taxon>Spermatophyta</taxon>
        <taxon>Magnoliopsida</taxon>
        <taxon>eudicotyledons</taxon>
        <taxon>Gunneridae</taxon>
        <taxon>Pentapetalae</taxon>
        <taxon>asterids</taxon>
        <taxon>campanulids</taxon>
        <taxon>Asterales</taxon>
        <taxon>Asteraceae</taxon>
        <taxon>Asteroideae</taxon>
        <taxon>Anthemideae</taxon>
        <taxon>Anthemidinae</taxon>
        <taxon>Tanacetum</taxon>
    </lineage>
</organism>
<feature type="domain" description="Reverse transcriptase Ty1/copia-type" evidence="2">
    <location>
        <begin position="1"/>
        <end position="145"/>
    </location>
</feature>
<comment type="caution">
    <text evidence="3">The sequence shown here is derived from an EMBL/GenBank/DDBJ whole genome shotgun (WGS) entry which is preliminary data.</text>
</comment>
<protein>
    <recommendedName>
        <fullName evidence="2">Reverse transcriptase Ty1/copia-type domain-containing protein</fullName>
    </recommendedName>
</protein>
<proteinExistence type="predicted"/>
<evidence type="ECO:0000259" key="2">
    <source>
        <dbReference type="Pfam" id="PF07727"/>
    </source>
</evidence>